<dbReference type="GO" id="GO:0008270">
    <property type="term" value="F:zinc ion binding"/>
    <property type="evidence" value="ECO:0007669"/>
    <property type="project" value="UniProtKB-KW"/>
</dbReference>
<keyword evidence="4 6" id="KW-0863">Zinc-finger</keyword>
<evidence type="ECO:0000256" key="1">
    <source>
        <dbReference type="ARBA" id="ARBA00022574"/>
    </source>
</evidence>
<dbReference type="Gene3D" id="3.30.40.10">
    <property type="entry name" value="Zinc/RING finger domain, C3HC4 (zinc finger)"/>
    <property type="match status" value="1"/>
</dbReference>
<keyword evidence="1 7" id="KW-0853">WD repeat</keyword>
<evidence type="ECO:0000313" key="12">
    <source>
        <dbReference type="EMBL" id="CAD7085879.1"/>
    </source>
</evidence>
<name>A0A7R8YV27_HERIL</name>
<keyword evidence="13" id="KW-1185">Reference proteome</keyword>
<feature type="compositionally biased region" description="Basic and acidic residues" evidence="8">
    <location>
        <begin position="3145"/>
        <end position="3155"/>
    </location>
</feature>
<dbReference type="PROSITE" id="PS51783">
    <property type="entry name" value="PH_BEACH"/>
    <property type="match status" value="1"/>
</dbReference>
<dbReference type="CDD" id="cd06071">
    <property type="entry name" value="Beach"/>
    <property type="match status" value="1"/>
</dbReference>
<evidence type="ECO:0000313" key="13">
    <source>
        <dbReference type="Proteomes" id="UP000594454"/>
    </source>
</evidence>
<feature type="region of interest" description="Disordered" evidence="8">
    <location>
        <begin position="3252"/>
        <end position="3271"/>
    </location>
</feature>
<dbReference type="InterPro" id="IPR015943">
    <property type="entry name" value="WD40/YVTN_repeat-like_dom_sf"/>
</dbReference>
<dbReference type="Pfam" id="PF14844">
    <property type="entry name" value="PH_BEACH"/>
    <property type="match status" value="1"/>
</dbReference>
<dbReference type="PROSITE" id="PS50294">
    <property type="entry name" value="WD_REPEATS_REGION"/>
    <property type="match status" value="1"/>
</dbReference>
<dbReference type="InterPro" id="IPR011011">
    <property type="entry name" value="Znf_FYVE_PHD"/>
</dbReference>
<dbReference type="SUPFAM" id="SSF81837">
    <property type="entry name" value="BEACH domain"/>
    <property type="match status" value="1"/>
</dbReference>
<dbReference type="InterPro" id="IPR016024">
    <property type="entry name" value="ARM-type_fold"/>
</dbReference>
<feature type="repeat" description="WD" evidence="7">
    <location>
        <begin position="3100"/>
        <end position="3117"/>
    </location>
</feature>
<dbReference type="OrthoDB" id="10018316at2759"/>
<dbReference type="PROSITE" id="PS00678">
    <property type="entry name" value="WD_REPEATS_1"/>
    <property type="match status" value="1"/>
</dbReference>
<keyword evidence="2" id="KW-0479">Metal-binding</keyword>
<evidence type="ECO:0000256" key="3">
    <source>
        <dbReference type="ARBA" id="ARBA00022737"/>
    </source>
</evidence>
<dbReference type="Pfam" id="PF01363">
    <property type="entry name" value="FYVE"/>
    <property type="match status" value="1"/>
</dbReference>
<dbReference type="SMART" id="SM00064">
    <property type="entry name" value="FYVE"/>
    <property type="match status" value="1"/>
</dbReference>
<dbReference type="PROSITE" id="PS50178">
    <property type="entry name" value="ZF_FYVE"/>
    <property type="match status" value="1"/>
</dbReference>
<feature type="domain" description="BEACH" evidence="10">
    <location>
        <begin position="2549"/>
        <end position="2842"/>
    </location>
</feature>
<evidence type="ECO:0000256" key="5">
    <source>
        <dbReference type="ARBA" id="ARBA00022833"/>
    </source>
</evidence>
<dbReference type="EMBL" id="LR899011">
    <property type="protein sequence ID" value="CAD7085879.1"/>
    <property type="molecule type" value="Genomic_DNA"/>
</dbReference>
<dbReference type="Gene3D" id="1.10.1540.10">
    <property type="entry name" value="BEACH domain"/>
    <property type="match status" value="1"/>
</dbReference>
<evidence type="ECO:0000256" key="2">
    <source>
        <dbReference type="ARBA" id="ARBA00022723"/>
    </source>
</evidence>
<dbReference type="InterPro" id="IPR000409">
    <property type="entry name" value="BEACH_dom"/>
</dbReference>
<evidence type="ECO:0000256" key="6">
    <source>
        <dbReference type="PROSITE-ProRule" id="PRU00091"/>
    </source>
</evidence>
<dbReference type="SUPFAM" id="SSF50978">
    <property type="entry name" value="WD40 repeat-like"/>
    <property type="match status" value="1"/>
</dbReference>
<evidence type="ECO:0000256" key="8">
    <source>
        <dbReference type="SAM" id="MobiDB-lite"/>
    </source>
</evidence>
<feature type="domain" description="FYVE-type" evidence="9">
    <location>
        <begin position="3370"/>
        <end position="3430"/>
    </location>
</feature>
<dbReference type="SUPFAM" id="SSF50729">
    <property type="entry name" value="PH domain-like"/>
    <property type="match status" value="1"/>
</dbReference>
<dbReference type="SUPFAM" id="SSF57903">
    <property type="entry name" value="FYVE/PHD zinc finger"/>
    <property type="match status" value="1"/>
</dbReference>
<feature type="region of interest" description="Disordered" evidence="8">
    <location>
        <begin position="1"/>
        <end position="23"/>
    </location>
</feature>
<dbReference type="InterPro" id="IPR001680">
    <property type="entry name" value="WD40_rpt"/>
</dbReference>
<dbReference type="Gene3D" id="1.25.10.10">
    <property type="entry name" value="Leucine-rich Repeat Variant"/>
    <property type="match status" value="1"/>
</dbReference>
<dbReference type="InterPro" id="IPR017455">
    <property type="entry name" value="Znf_FYVE-rel"/>
</dbReference>
<feature type="compositionally biased region" description="Basic and acidic residues" evidence="8">
    <location>
        <begin position="3254"/>
        <end position="3270"/>
    </location>
</feature>
<dbReference type="InParanoid" id="A0A7R8YV27"/>
<dbReference type="InterPro" id="IPR019775">
    <property type="entry name" value="WD40_repeat_CS"/>
</dbReference>
<feature type="region of interest" description="Disordered" evidence="8">
    <location>
        <begin position="3130"/>
        <end position="3155"/>
    </location>
</feature>
<dbReference type="FunCoup" id="A0A7R8YV27">
    <property type="interactions" value="988"/>
</dbReference>
<keyword evidence="3" id="KW-0677">Repeat</keyword>
<dbReference type="InterPro" id="IPR023362">
    <property type="entry name" value="PH-BEACH_dom"/>
</dbReference>
<proteinExistence type="predicted"/>
<feature type="region of interest" description="Disordered" evidence="8">
    <location>
        <begin position="2345"/>
        <end position="2379"/>
    </location>
</feature>
<evidence type="ECO:0008006" key="14">
    <source>
        <dbReference type="Google" id="ProtNLM"/>
    </source>
</evidence>
<dbReference type="InterPro" id="IPR000306">
    <property type="entry name" value="Znf_FYVE"/>
</dbReference>
<dbReference type="PROSITE" id="PS50082">
    <property type="entry name" value="WD_REPEATS_2"/>
    <property type="match status" value="2"/>
</dbReference>
<feature type="region of interest" description="Disordered" evidence="8">
    <location>
        <begin position="3171"/>
        <end position="3228"/>
    </location>
</feature>
<dbReference type="InterPro" id="IPR011993">
    <property type="entry name" value="PH-like_dom_sf"/>
</dbReference>
<dbReference type="Pfam" id="PF02138">
    <property type="entry name" value="Beach"/>
    <property type="match status" value="1"/>
</dbReference>
<dbReference type="OMA" id="GVCHLIE"/>
<dbReference type="InterPro" id="IPR051944">
    <property type="entry name" value="BEACH_domain_protein"/>
</dbReference>
<dbReference type="InterPro" id="IPR036372">
    <property type="entry name" value="BEACH_dom_sf"/>
</dbReference>
<dbReference type="PANTHER" id="PTHR46108">
    <property type="entry name" value="BLUE CHEESE"/>
    <property type="match status" value="1"/>
</dbReference>
<accession>A0A7R8YV27</accession>
<dbReference type="Gene3D" id="2.30.29.30">
    <property type="entry name" value="Pleckstrin-homology domain (PH domain)/Phosphotyrosine-binding domain (PTB)"/>
    <property type="match status" value="1"/>
</dbReference>
<dbReference type="Gene3D" id="2.130.10.10">
    <property type="entry name" value="YVTN repeat-like/Quinoprotein amine dehydrogenase"/>
    <property type="match status" value="1"/>
</dbReference>
<feature type="repeat" description="WD" evidence="7">
    <location>
        <begin position="2990"/>
        <end position="3031"/>
    </location>
</feature>
<feature type="compositionally biased region" description="Basic and acidic residues" evidence="8">
    <location>
        <begin position="2361"/>
        <end position="2372"/>
    </location>
</feature>
<dbReference type="InterPro" id="IPR056252">
    <property type="entry name" value="Alfy-like_Arm-like"/>
</dbReference>
<dbReference type="SMART" id="SM00320">
    <property type="entry name" value="WD40"/>
    <property type="match status" value="5"/>
</dbReference>
<dbReference type="InterPro" id="IPR036322">
    <property type="entry name" value="WD40_repeat_dom_sf"/>
</dbReference>
<dbReference type="SUPFAM" id="SSF48371">
    <property type="entry name" value="ARM repeat"/>
    <property type="match status" value="1"/>
</dbReference>
<dbReference type="FunFam" id="1.10.1540.10:FF:000002">
    <property type="entry name" value="WD repeat and FYVE domain containing 3"/>
    <property type="match status" value="1"/>
</dbReference>
<dbReference type="Pfam" id="PF23295">
    <property type="entry name" value="Arm_4"/>
    <property type="match status" value="1"/>
</dbReference>
<evidence type="ECO:0000259" key="11">
    <source>
        <dbReference type="PROSITE" id="PS51783"/>
    </source>
</evidence>
<evidence type="ECO:0000259" key="9">
    <source>
        <dbReference type="PROSITE" id="PS50178"/>
    </source>
</evidence>
<dbReference type="PANTHER" id="PTHR46108:SF4">
    <property type="entry name" value="BLUE CHEESE"/>
    <property type="match status" value="1"/>
</dbReference>
<sequence length="3436" mass="387118">MNVMRKLRGGSGGSSEDPTADTSHTQLSLMHLKKLFNEYTHPKEPLSETERDMKLYNMLPLFCKVFSTTPASDMSEKFWDIVAFCQQVSRLMVSEIRKRASNQSTEAASIAIVKFLEIENCEESSSGWMLLSTLNLLANGDISLIQVMTSASVPSTLVKCLYLFFDLPDVEEETVDTTSEFTAIERRTLLQKIFVQVLVKLCSYPYPAEELARMDDLTLLFSAITSQCPPHNVMWRKSAAEVLTTLSRHGLTDPVVNYIHTKGCMALCVDNMQRLPQLNPLEVVEMFVTVFCFLKDSSQVSQILLDDFKASQGYLFLSDFLLKLETDRQRSIEVQAAIRNLVLMISSLCMCGYTELRPTQTQNNTLFKMQNFQMPQASSRETCVRNIYAFQVLQTVFLKSTSPALCCTILDAISSVYHSDNANYFILDSENTLSQFTERIHLKGHQIQEKFFDLLEFIVFQLNFVPCKELISLSILLRGNQSTNCSILCLKTLLNILRHNNVFKDVYREVGILEVFVTCLMRYSEYVRKITDGNESVELELLEDNNDVLGKHVLEALTLLLSGNNNNANVFRESGGAKCIHDLVKFKHCRPQSLGIIRELILSQGGDDDMLFILSTMHSVPAHQVEFKIQILNMLLGCLKDSHRTRTVFRKVGGFVYLTSVFVSLDGKLNDSLDQNEESENQISQFDLILLLQIVCQTLATAMRFEPANAKFFHQEICNASLCETLRLLGCFGSKSELPNCEDGLKTTEGWLKYFHEIFGGEILSLSFSDDIPKSLSYACIIYRLLYSIALDNFDKPNLNGVISLFATQNLKSPSQEMPPAVPNLLNLTQPTPEPRIVHPGVVICMLQLLPSVYHTIEVEKALHLQIYLAEVIKSLVRSERNQQIMCDHGLADHLLKVGRTALSEEQNPLHVPLQYILERLAAQALQPTELREFLRLGNPLSCDNIDLSKPYRLGGPVPLTRIKTLVSMTTPRDFRAHASSTLPPFVEMDMSAEGFGCLYLPSLAPQASNTGGTIDANTIGGIGAGDRIFPPQTGLTYSTWFCVEKFSDSKTDPHSVRLLTLVRTINSPREESLVCLTILLSARDKAIVVSTQETLVTPNIGDWEPEGNDDNSARIWCPDLLHEGQWHNLIVVLNRAVLKNSSFSLFLDGLHMHTQKLHYISQNPGAGSANLTIANQVYGYIGTPPIWRRYSRLYWKQGVCHLLEDVLTHQTVSTIFSLGPHYMGSLQAPQIGKQSEPLAPLVPEERVLLGLNAKAVSQLTLAKIRKVYSRMDNKSIAKQLGMNSHENATPIKILHNSAGHLAGPGRSLGGVVVGYLGVRVFSPHPVSAMIDTVGGCNVLLGIIAMAQDVESLYAGVKALTCVVRSNRAAQSEMDRKRSYQTLAMFFKKKKNLLNSHILHLTFSLVGTVNSGQEMSAIPNITAFQDLLCDLEIWHGAPNGLLRSLLEHLLELAVESNEKRTNIKIMRELQLITKLLHIITEVTDHATREILFTLIETLLGGQPRHSDLLLFGQYIAAKLPKLDNLEKASIVPAMNVDDVTAQNIYLRNRCLSLLHGLLFTSRNTVNYVICDDISKILGFDWLLLFMQPQVHFTSVIIAVRILVVICANESFLLRFRDSTHNGGYLKFTELISQKKNICLASTKLTSSTQANGTVLVQQNSQLPSQIAGEVRTAILHIPGFQMLEYLLQNHLDVPELYFLITALIMGQPVKLLASEHTKFDLDRVWSFLWGAPVSHASASAVAPKVNVCPEAVCVLLGMVRAIVHSTESVEWLHNHPETIIQVLFSLYHNLPDFMPVMMSAEVINSLVAILFPIPKEQDSEPNSGASTPEDKSLSGCVIINPALHQEVQLTTHSVRKFVIDFLRVIVVDSLSLSMHGKTTPVIDLVLDASPEAADMALQIEFQTEITTALIEHLLAADVLVGEQAALPIVPLLQSHVQNIAPNVFYFTARVVDKLWQGCLSKNPHDIFDFIIKLIAQAKRRSSALSLEQLHHSLNRTILYLLSRPTESITEQMSVLEALHKIITHRLLIFGAGNHELDFIGCLTYCLLQLTSDMKIILDTGSGSRSTTWHVNPQNELIESRDDHLNQLQGRNLIVSASFRVWEELYVCKKPAIEEVFKATLTTPTNNSKAPDLNATREQVMELASKLWFNYVDAERKASYRMPWELHNQIQSKIQKVTGGLTRLASRTKVKKDELVRTKSSISRYHAFEGTAVHVQLIRDLWDMRCKQHHQMIQHTQRYVYQDWIQSEIELTRERGLWGPEKGSTLEKWMLDSTEGPHRMRKKTMRNDLFYLQYPYRPEIDLPDNRQLKYKVATSFDSKIYYIHCQQPPRILCETEGNHSENGKVLAKHDINSPPQSPTEPAHSDSIEGPTHEDLDEEEEDVSMVADNQTFLRLLEEQEKISYMFRCARIQGLDTTEGLLLFGKEHCYIVDGFTLLKNRDIRDIDTLPPGAYDPIIPNAGGGTTRSQKMRQCSKFSYEEIREVHKRRYLLQPIALEVFSDDGRNYLLSFPRKVRNKVYQRFLSHATAIADNAQQSVAGQKRTASVEQTSGIFSSLIGETSVTQRWVRGEISNFQYLMHLNTLAGRSYNDLMQYPVFPWILADYDSQDLDFTNPKTFRDFSKPMGAQSDERLEQFQKRYKEWDDPHGETPPYHYGTHYSSAMIVCSYLVRLEPFTQHFLRLQGGHFDLADRMFHSIKEAWLSASKYNMADVKELIPEFFYLPEFLVNSNNFDLGTKQNGDSLNHVVLPPWAKQDPREFIRMHRSALECDYVSQNLHLWIDLIFGCKQQGPGAVEAVNVFHHLFYEGNVDIYNIDDPLKKNATIGFINNFGQIPKQLFKKPHPSKKMTNSRHSVIDPTPLMSNAAVPQPDKLFFHNLDNLKPSLQPIKELKGPVGQILQPDKTVFAVEQNKVMMPPSYTRYIAWGFADHSLRIGIYDSDRALFVCEAAAQNSGEILTCACPNAKMIVTAGTSSVVTIWKFDANRKTLSVKHSLHGHTDAVTCLAANAAYNVIVSGSRDGTAIVWDMSRFTFVRQLRGHVGVVAAVAVNDLTGDIATCSATWLHVWSINGDALATVNTSVGSADRMQQILCVGFSATREWDQQNVIITGSTDGVVRMWSLEYVQVPIERKLKRTQEVTSVEKPASQDSDDSKPAADKSKKLDLFKQMSLSAEGNDIVKSASESSISEACDLSDKSSSKSNDSDKRDENTATVVEDNNESLKEKRKNSMAGTKSLHEMKHVVEEDARALEKAGSLVEKTTTEDKKEQERTIRPSKSDTSLTDSFVVVDNDYKKRNTSENILRKGFKWQRQLVFRSKLTMHTAYDRKDNAEPASITALTVSKDHKVLYIGDARGRIFSWSVTEQPGRGVADHWLKDEGADQCVKCHVKFTIYERKHHCRNCGQVFCNKCSRFESEISRLRILKPVRVCQACYGQLRHNSSES</sequence>
<evidence type="ECO:0000259" key="10">
    <source>
        <dbReference type="PROSITE" id="PS50197"/>
    </source>
</evidence>
<organism evidence="12 13">
    <name type="scientific">Hermetia illucens</name>
    <name type="common">Black soldier fly</name>
    <dbReference type="NCBI Taxonomy" id="343691"/>
    <lineage>
        <taxon>Eukaryota</taxon>
        <taxon>Metazoa</taxon>
        <taxon>Ecdysozoa</taxon>
        <taxon>Arthropoda</taxon>
        <taxon>Hexapoda</taxon>
        <taxon>Insecta</taxon>
        <taxon>Pterygota</taxon>
        <taxon>Neoptera</taxon>
        <taxon>Endopterygota</taxon>
        <taxon>Diptera</taxon>
        <taxon>Brachycera</taxon>
        <taxon>Stratiomyomorpha</taxon>
        <taxon>Stratiomyidae</taxon>
        <taxon>Hermetiinae</taxon>
        <taxon>Hermetia</taxon>
    </lineage>
</organism>
<dbReference type="PROSITE" id="PS50197">
    <property type="entry name" value="BEACH"/>
    <property type="match status" value="1"/>
</dbReference>
<dbReference type="InterPro" id="IPR013083">
    <property type="entry name" value="Znf_RING/FYVE/PHD"/>
</dbReference>
<evidence type="ECO:0000256" key="7">
    <source>
        <dbReference type="PROSITE-ProRule" id="PRU00221"/>
    </source>
</evidence>
<feature type="domain" description="BEACH-type PH" evidence="11">
    <location>
        <begin position="2395"/>
        <end position="2521"/>
    </location>
</feature>
<dbReference type="Pfam" id="PF00400">
    <property type="entry name" value="WD40"/>
    <property type="match status" value="2"/>
</dbReference>
<feature type="compositionally biased region" description="Polar residues" evidence="8">
    <location>
        <begin position="14"/>
        <end position="23"/>
    </location>
</feature>
<protein>
    <recommendedName>
        <fullName evidence="14">WD repeat and FYVE domain-containing protein 3</fullName>
    </recommendedName>
</protein>
<reference evidence="12 13" key="1">
    <citation type="submission" date="2020-11" db="EMBL/GenBank/DDBJ databases">
        <authorList>
            <person name="Wallbank WR R."/>
            <person name="Pardo Diaz C."/>
            <person name="Kozak K."/>
            <person name="Martin S."/>
            <person name="Jiggins C."/>
            <person name="Moest M."/>
            <person name="Warren A I."/>
            <person name="Generalovic N T."/>
            <person name="Byers J.R.P. K."/>
            <person name="Montejo-Kovacevich G."/>
            <person name="Yen C E."/>
        </authorList>
    </citation>
    <scope>NUCLEOTIDE SEQUENCE [LARGE SCALE GENOMIC DNA]</scope>
</reference>
<feature type="compositionally biased region" description="Basic and acidic residues" evidence="8">
    <location>
        <begin position="3187"/>
        <end position="3204"/>
    </location>
</feature>
<dbReference type="Proteomes" id="UP000594454">
    <property type="component" value="Chromosome 3"/>
</dbReference>
<evidence type="ECO:0000256" key="4">
    <source>
        <dbReference type="ARBA" id="ARBA00022771"/>
    </source>
</evidence>
<dbReference type="SMART" id="SM01026">
    <property type="entry name" value="Beach"/>
    <property type="match status" value="1"/>
</dbReference>
<gene>
    <name evidence="12" type="ORF">HERILL_LOCUS8694</name>
</gene>
<dbReference type="InterPro" id="IPR011989">
    <property type="entry name" value="ARM-like"/>
</dbReference>
<dbReference type="CDD" id="cd01201">
    <property type="entry name" value="PH_BEACH"/>
    <property type="match status" value="1"/>
</dbReference>
<keyword evidence="5" id="KW-0862">Zinc</keyword>
<dbReference type="CDD" id="cd15719">
    <property type="entry name" value="FYVE_WDFY3"/>
    <property type="match status" value="1"/>
</dbReference>